<dbReference type="Proteomes" id="UP001234297">
    <property type="component" value="Chromosome 12"/>
</dbReference>
<sequence length="546" mass="60552">MVVLLTTTDCTHHLFSCPRTSAAKPPSPPPWKSTAISPPPYRNPNSSHRNQRCCSSKRPGPNWASNAEDSVRTGRFRFSEQALEEEETDGRFRPKKEKEKKKRSWWSDDPSEFDEEESEFELFDDEFSSPLDRIWFVKVFQSYGWMLPAIIISMLLATGPKAFLMALALPLGQTAISLAVDKLWGTTRDAPRRTSKARKKPFARAASPAGREDSMSYSNGKERSGFQSWVETVDEVVEKDANPRGLRFGGWDALDRRGESSNGSASQPSQTEGKSHRLQPEKKGKLTRGGRYTDPTRPLSHYQIWVGYYIQWDYPIALYLIDRGKTKQLSWGILETLLQEQMEAALEVLPSIPLVDSSSILSFDPTVVHNVSRLVEPVSPATVQSRLEDFVNDVLPSSLPHIVHVGVKATDSLATSSSTPIALEHIEEVFASEESAPVPLIHTEAEGSTEGTHAVECSPFAQEGLDVDTITKPVDVQLQPEGTFEPRLIVQKGGETVQLPFTESSNSLVPTETVEPSINIEAIPAEEIPTAIEKITSEPPVQTSDV</sequence>
<proteinExistence type="predicted"/>
<organism evidence="1 2">
    <name type="scientific">Persea americana</name>
    <name type="common">Avocado</name>
    <dbReference type="NCBI Taxonomy" id="3435"/>
    <lineage>
        <taxon>Eukaryota</taxon>
        <taxon>Viridiplantae</taxon>
        <taxon>Streptophyta</taxon>
        <taxon>Embryophyta</taxon>
        <taxon>Tracheophyta</taxon>
        <taxon>Spermatophyta</taxon>
        <taxon>Magnoliopsida</taxon>
        <taxon>Magnoliidae</taxon>
        <taxon>Laurales</taxon>
        <taxon>Lauraceae</taxon>
        <taxon>Persea</taxon>
    </lineage>
</organism>
<evidence type="ECO:0000313" key="2">
    <source>
        <dbReference type="Proteomes" id="UP001234297"/>
    </source>
</evidence>
<comment type="caution">
    <text evidence="1">The sequence shown here is derived from an EMBL/GenBank/DDBJ whole genome shotgun (WGS) entry which is preliminary data.</text>
</comment>
<accession>A0ACC2K6X6</accession>
<reference evidence="1 2" key="1">
    <citation type="journal article" date="2022" name="Hortic Res">
        <title>A haplotype resolved chromosomal level avocado genome allows analysis of novel avocado genes.</title>
        <authorList>
            <person name="Nath O."/>
            <person name="Fletcher S.J."/>
            <person name="Hayward A."/>
            <person name="Shaw L.M."/>
            <person name="Masouleh A.K."/>
            <person name="Furtado A."/>
            <person name="Henry R.J."/>
            <person name="Mitter N."/>
        </authorList>
    </citation>
    <scope>NUCLEOTIDE SEQUENCE [LARGE SCALE GENOMIC DNA]</scope>
    <source>
        <strain evidence="2">cv. Hass</strain>
    </source>
</reference>
<evidence type="ECO:0000313" key="1">
    <source>
        <dbReference type="EMBL" id="KAJ8616857.1"/>
    </source>
</evidence>
<gene>
    <name evidence="1" type="ORF">MRB53_036229</name>
</gene>
<name>A0ACC2K6X6_PERAE</name>
<keyword evidence="2" id="KW-1185">Reference proteome</keyword>
<protein>
    <submittedName>
        <fullName evidence="1">Uncharacterized protein</fullName>
    </submittedName>
</protein>
<dbReference type="EMBL" id="CM056820">
    <property type="protein sequence ID" value="KAJ8616857.1"/>
    <property type="molecule type" value="Genomic_DNA"/>
</dbReference>